<evidence type="ECO:0000313" key="3">
    <source>
        <dbReference type="Proteomes" id="UP000308365"/>
    </source>
</evidence>
<comment type="caution">
    <text evidence="2">The sequence shown here is derived from an EMBL/GenBank/DDBJ whole genome shotgun (WGS) entry which is preliminary data.</text>
</comment>
<dbReference type="Proteomes" id="UP000308365">
    <property type="component" value="Unassembled WGS sequence"/>
</dbReference>
<organism evidence="2 3">
    <name type="scientific">Monodon monoceros</name>
    <name type="common">Narwhal</name>
    <name type="synonym">Ceratodon monodon</name>
    <dbReference type="NCBI Taxonomy" id="40151"/>
    <lineage>
        <taxon>Eukaryota</taxon>
        <taxon>Metazoa</taxon>
        <taxon>Chordata</taxon>
        <taxon>Craniata</taxon>
        <taxon>Vertebrata</taxon>
        <taxon>Euteleostomi</taxon>
        <taxon>Mammalia</taxon>
        <taxon>Eutheria</taxon>
        <taxon>Laurasiatheria</taxon>
        <taxon>Artiodactyla</taxon>
        <taxon>Whippomorpha</taxon>
        <taxon>Cetacea</taxon>
        <taxon>Odontoceti</taxon>
        <taxon>Monodontidae</taxon>
        <taxon>Monodon</taxon>
    </lineage>
</organism>
<feature type="compositionally biased region" description="Polar residues" evidence="1">
    <location>
        <begin position="31"/>
        <end position="40"/>
    </location>
</feature>
<proteinExistence type="predicted"/>
<dbReference type="AlphaFoldDB" id="A0A4U1FR09"/>
<feature type="non-terminal residue" evidence="2">
    <location>
        <position position="1"/>
    </location>
</feature>
<sequence>STRKGRWPARGAGSEGISVLLSERPAHSFLNSMPVSSNKPSYRCVRPIQPATGPKAKGSEGLRLSREQVIPFPGPSLGELGRWLPHALAKDMEDTKPQSEAPRWTSGPAVATWDPAARQGPQTALGGPEERSCSRALRGPVGPPPAPILSLALDGGPHCGTRPPGAAVAQSCPARLPDDDPRLLHRLSGCMPTTLDHETMREAR</sequence>
<gene>
    <name evidence="2" type="ORF">EI555_000365</name>
</gene>
<evidence type="ECO:0000256" key="1">
    <source>
        <dbReference type="SAM" id="MobiDB-lite"/>
    </source>
</evidence>
<accession>A0A4U1FR09</accession>
<feature type="region of interest" description="Disordered" evidence="1">
    <location>
        <begin position="158"/>
        <end position="181"/>
    </location>
</feature>
<reference evidence="3" key="1">
    <citation type="journal article" date="2019" name="IScience">
        <title>Narwhal Genome Reveals Long-Term Low Genetic Diversity despite Current Large Abundance Size.</title>
        <authorList>
            <person name="Westbury M.V."/>
            <person name="Petersen B."/>
            <person name="Garde E."/>
            <person name="Heide-Jorgensen M.P."/>
            <person name="Lorenzen E.D."/>
        </authorList>
    </citation>
    <scope>NUCLEOTIDE SEQUENCE [LARGE SCALE GENOMIC DNA]</scope>
</reference>
<evidence type="ECO:0000313" key="2">
    <source>
        <dbReference type="EMBL" id="TKC52247.1"/>
    </source>
</evidence>
<name>A0A4U1FR09_MONMO</name>
<feature type="region of interest" description="Disordered" evidence="1">
    <location>
        <begin position="31"/>
        <end position="64"/>
    </location>
</feature>
<feature type="region of interest" description="Disordered" evidence="1">
    <location>
        <begin position="96"/>
        <end position="146"/>
    </location>
</feature>
<protein>
    <submittedName>
        <fullName evidence="2">Uncharacterized protein</fullName>
    </submittedName>
</protein>
<dbReference type="EMBL" id="RWIC01000035">
    <property type="protein sequence ID" value="TKC52247.1"/>
    <property type="molecule type" value="Genomic_DNA"/>
</dbReference>